<sequence length="27" mass="3221">MERMFTTFFIFSFMLAFIACAGLQLQR</sequence>
<feature type="transmembrane region" description="Helical" evidence="1">
    <location>
        <begin position="6"/>
        <end position="25"/>
    </location>
</feature>
<name>A0A382JWY0_9ZZZZ</name>
<feature type="non-terminal residue" evidence="2">
    <location>
        <position position="27"/>
    </location>
</feature>
<gene>
    <name evidence="2" type="ORF">METZ01_LOCUS269123</name>
</gene>
<accession>A0A382JWY0</accession>
<keyword evidence="1" id="KW-0812">Transmembrane</keyword>
<dbReference type="EMBL" id="UINC01076782">
    <property type="protein sequence ID" value="SVC16269.1"/>
    <property type="molecule type" value="Genomic_DNA"/>
</dbReference>
<reference evidence="2" key="1">
    <citation type="submission" date="2018-05" db="EMBL/GenBank/DDBJ databases">
        <authorList>
            <person name="Lanie J.A."/>
            <person name="Ng W.-L."/>
            <person name="Kazmierczak K.M."/>
            <person name="Andrzejewski T.M."/>
            <person name="Davidsen T.M."/>
            <person name="Wayne K.J."/>
            <person name="Tettelin H."/>
            <person name="Glass J.I."/>
            <person name="Rusch D."/>
            <person name="Podicherti R."/>
            <person name="Tsui H.-C.T."/>
            <person name="Winkler M.E."/>
        </authorList>
    </citation>
    <scope>NUCLEOTIDE SEQUENCE</scope>
</reference>
<evidence type="ECO:0000313" key="2">
    <source>
        <dbReference type="EMBL" id="SVC16269.1"/>
    </source>
</evidence>
<dbReference type="AlphaFoldDB" id="A0A382JWY0"/>
<organism evidence="2">
    <name type="scientific">marine metagenome</name>
    <dbReference type="NCBI Taxonomy" id="408172"/>
    <lineage>
        <taxon>unclassified sequences</taxon>
        <taxon>metagenomes</taxon>
        <taxon>ecological metagenomes</taxon>
    </lineage>
</organism>
<keyword evidence="1" id="KW-0472">Membrane</keyword>
<proteinExistence type="predicted"/>
<evidence type="ECO:0000256" key="1">
    <source>
        <dbReference type="SAM" id="Phobius"/>
    </source>
</evidence>
<protein>
    <submittedName>
        <fullName evidence="2">Uncharacterized protein</fullName>
    </submittedName>
</protein>
<dbReference type="PROSITE" id="PS51257">
    <property type="entry name" value="PROKAR_LIPOPROTEIN"/>
    <property type="match status" value="1"/>
</dbReference>
<keyword evidence="1" id="KW-1133">Transmembrane helix</keyword>